<proteinExistence type="predicted"/>
<accession>A0A6C0LW01</accession>
<evidence type="ECO:0000256" key="1">
    <source>
        <dbReference type="SAM" id="MobiDB-lite"/>
    </source>
</evidence>
<keyword evidence="2" id="KW-0812">Transmembrane</keyword>
<dbReference type="AlphaFoldDB" id="A0A6C0LW01"/>
<dbReference type="EMBL" id="MN740567">
    <property type="protein sequence ID" value="QHU34178.1"/>
    <property type="molecule type" value="Genomic_DNA"/>
</dbReference>
<keyword evidence="2" id="KW-0472">Membrane</keyword>
<protein>
    <recommendedName>
        <fullName evidence="4">Transmembrane protein</fullName>
    </recommendedName>
</protein>
<feature type="transmembrane region" description="Helical" evidence="2">
    <location>
        <begin position="7"/>
        <end position="24"/>
    </location>
</feature>
<feature type="region of interest" description="Disordered" evidence="1">
    <location>
        <begin position="92"/>
        <end position="124"/>
    </location>
</feature>
<name>A0A6C0LW01_9ZZZZ</name>
<sequence length="156" mass="17977">MELLSKICSPALIYLVFALSQVIIDTYKRAYNIAFVKFIQMVVFTLMLNLLCTRNLTWISWIIVAIPFIFMGFMTLMLMYVLKLDGRENVVVDDDENDDNTEEDDKETDENDNLSDDNPNNDNVVYVRSNQKVVVDDVHFMNAPSEYSSSSSEYVS</sequence>
<evidence type="ECO:0008006" key="4">
    <source>
        <dbReference type="Google" id="ProtNLM"/>
    </source>
</evidence>
<organism evidence="3">
    <name type="scientific">viral metagenome</name>
    <dbReference type="NCBI Taxonomy" id="1070528"/>
    <lineage>
        <taxon>unclassified sequences</taxon>
        <taxon>metagenomes</taxon>
        <taxon>organismal metagenomes</taxon>
    </lineage>
</organism>
<feature type="transmembrane region" description="Helical" evidence="2">
    <location>
        <begin position="30"/>
        <end position="51"/>
    </location>
</feature>
<evidence type="ECO:0000313" key="3">
    <source>
        <dbReference type="EMBL" id="QHU34178.1"/>
    </source>
</evidence>
<feature type="transmembrane region" description="Helical" evidence="2">
    <location>
        <begin position="58"/>
        <end position="82"/>
    </location>
</feature>
<evidence type="ECO:0000256" key="2">
    <source>
        <dbReference type="SAM" id="Phobius"/>
    </source>
</evidence>
<reference evidence="3" key="1">
    <citation type="journal article" date="2020" name="Nature">
        <title>Giant virus diversity and host interactions through global metagenomics.</title>
        <authorList>
            <person name="Schulz F."/>
            <person name="Roux S."/>
            <person name="Paez-Espino D."/>
            <person name="Jungbluth S."/>
            <person name="Walsh D.A."/>
            <person name="Denef V.J."/>
            <person name="McMahon K.D."/>
            <person name="Konstantinidis K.T."/>
            <person name="Eloe-Fadrosh E.A."/>
            <person name="Kyrpides N.C."/>
            <person name="Woyke T."/>
        </authorList>
    </citation>
    <scope>NUCLEOTIDE SEQUENCE</scope>
    <source>
        <strain evidence="3">GVMAG-S-1016713-123</strain>
    </source>
</reference>
<keyword evidence="2" id="KW-1133">Transmembrane helix</keyword>
<feature type="compositionally biased region" description="Acidic residues" evidence="1">
    <location>
        <begin position="92"/>
        <end position="115"/>
    </location>
</feature>